<sequence>MPDNTSAGPSQQGAVQEISAADFRHVCLPLFWKSKPKLWFVQLESEFSNYGIRSDERKYSAIIRHLDENTMTTEKQLRTLLSSIELGDKKPSYLLREMQSLAGENATEGLLRTLWLQRLPTRVQELLLILEDTDLGKLAECADKLHDIP</sequence>
<feature type="domain" description="DUF7041" evidence="1">
    <location>
        <begin position="28"/>
        <end position="73"/>
    </location>
</feature>
<dbReference type="InterPro" id="IPR055469">
    <property type="entry name" value="DUF7041"/>
</dbReference>
<evidence type="ECO:0000259" key="1">
    <source>
        <dbReference type="Pfam" id="PF23055"/>
    </source>
</evidence>
<evidence type="ECO:0000313" key="3">
    <source>
        <dbReference type="Proteomes" id="UP001258017"/>
    </source>
</evidence>
<dbReference type="AlphaFoldDB" id="A0AAD9REJ8"/>
<dbReference type="EMBL" id="JAIFRP010004244">
    <property type="protein sequence ID" value="KAK2577596.1"/>
    <property type="molecule type" value="Genomic_DNA"/>
</dbReference>
<dbReference type="Pfam" id="PF23055">
    <property type="entry name" value="DUF7041"/>
    <property type="match status" value="1"/>
</dbReference>
<dbReference type="PANTHER" id="PTHR33327">
    <property type="entry name" value="ENDONUCLEASE"/>
    <property type="match status" value="1"/>
</dbReference>
<name>A0AAD9REJ8_9HYME</name>
<reference evidence="2" key="2">
    <citation type="journal article" date="2023" name="Commun. Biol.">
        <title>Intrasexual cuticular hydrocarbon dimorphism in a wasp sheds light on hydrocarbon biosynthesis genes in Hymenoptera.</title>
        <authorList>
            <person name="Moris V.C."/>
            <person name="Podsiadlowski L."/>
            <person name="Martin S."/>
            <person name="Oeyen J.P."/>
            <person name="Donath A."/>
            <person name="Petersen M."/>
            <person name="Wilbrandt J."/>
            <person name="Misof B."/>
            <person name="Liedtke D."/>
            <person name="Thamm M."/>
            <person name="Scheiner R."/>
            <person name="Schmitt T."/>
            <person name="Niehuis O."/>
        </authorList>
    </citation>
    <scope>NUCLEOTIDE SEQUENCE</scope>
    <source>
        <strain evidence="2">GBR_01_08_01A</strain>
    </source>
</reference>
<evidence type="ECO:0000313" key="2">
    <source>
        <dbReference type="EMBL" id="KAK2577596.1"/>
    </source>
</evidence>
<comment type="caution">
    <text evidence="2">The sequence shown here is derived from an EMBL/GenBank/DDBJ whole genome shotgun (WGS) entry which is preliminary data.</text>
</comment>
<keyword evidence="3" id="KW-1185">Reference proteome</keyword>
<accession>A0AAD9REJ8</accession>
<proteinExistence type="predicted"/>
<reference evidence="2" key="1">
    <citation type="submission" date="2021-08" db="EMBL/GenBank/DDBJ databases">
        <authorList>
            <person name="Misof B."/>
            <person name="Oliver O."/>
            <person name="Podsiadlowski L."/>
            <person name="Donath A."/>
            <person name="Peters R."/>
            <person name="Mayer C."/>
            <person name="Rust J."/>
            <person name="Gunkel S."/>
            <person name="Lesny P."/>
            <person name="Martin S."/>
            <person name="Oeyen J.P."/>
            <person name="Petersen M."/>
            <person name="Panagiotis P."/>
            <person name="Wilbrandt J."/>
            <person name="Tanja T."/>
        </authorList>
    </citation>
    <scope>NUCLEOTIDE SEQUENCE</scope>
    <source>
        <strain evidence="2">GBR_01_08_01A</strain>
        <tissue evidence="2">Thorax + abdomen</tissue>
    </source>
</reference>
<dbReference type="PANTHER" id="PTHR33327:SF3">
    <property type="entry name" value="RNA-DIRECTED DNA POLYMERASE"/>
    <property type="match status" value="1"/>
</dbReference>
<dbReference type="Proteomes" id="UP001258017">
    <property type="component" value="Unassembled WGS sequence"/>
</dbReference>
<gene>
    <name evidence="2" type="ORF">KPH14_012707</name>
</gene>
<organism evidence="2 3">
    <name type="scientific">Odynerus spinipes</name>
    <dbReference type="NCBI Taxonomy" id="1348599"/>
    <lineage>
        <taxon>Eukaryota</taxon>
        <taxon>Metazoa</taxon>
        <taxon>Ecdysozoa</taxon>
        <taxon>Arthropoda</taxon>
        <taxon>Hexapoda</taxon>
        <taxon>Insecta</taxon>
        <taxon>Pterygota</taxon>
        <taxon>Neoptera</taxon>
        <taxon>Endopterygota</taxon>
        <taxon>Hymenoptera</taxon>
        <taxon>Apocrita</taxon>
        <taxon>Aculeata</taxon>
        <taxon>Vespoidea</taxon>
        <taxon>Vespidae</taxon>
        <taxon>Eumeninae</taxon>
        <taxon>Odynerus</taxon>
    </lineage>
</organism>
<protein>
    <recommendedName>
        <fullName evidence="1">DUF7041 domain-containing protein</fullName>
    </recommendedName>
</protein>